<evidence type="ECO:0000256" key="2">
    <source>
        <dbReference type="ARBA" id="ARBA00022692"/>
    </source>
</evidence>
<proteinExistence type="predicted"/>
<organism evidence="7 8">
    <name type="scientific">Hesseltinella vesiculosa</name>
    <dbReference type="NCBI Taxonomy" id="101127"/>
    <lineage>
        <taxon>Eukaryota</taxon>
        <taxon>Fungi</taxon>
        <taxon>Fungi incertae sedis</taxon>
        <taxon>Mucoromycota</taxon>
        <taxon>Mucoromycotina</taxon>
        <taxon>Mucoromycetes</taxon>
        <taxon>Mucorales</taxon>
        <taxon>Cunninghamellaceae</taxon>
        <taxon>Hesseltinella</taxon>
    </lineage>
</organism>
<dbReference type="OrthoDB" id="3026777at2759"/>
<keyword evidence="2 6" id="KW-0812">Transmembrane</keyword>
<dbReference type="InterPro" id="IPR036259">
    <property type="entry name" value="MFS_trans_sf"/>
</dbReference>
<dbReference type="Gene3D" id="1.20.1250.20">
    <property type="entry name" value="MFS general substrate transporter like domains"/>
    <property type="match status" value="1"/>
</dbReference>
<keyword evidence="8" id="KW-1185">Reference proteome</keyword>
<feature type="transmembrane region" description="Helical" evidence="6">
    <location>
        <begin position="108"/>
        <end position="126"/>
    </location>
</feature>
<keyword evidence="3 6" id="KW-1133">Transmembrane helix</keyword>
<feature type="region of interest" description="Disordered" evidence="5">
    <location>
        <begin position="1"/>
        <end position="36"/>
    </location>
</feature>
<dbReference type="STRING" id="101127.A0A1X2GP69"/>
<feature type="compositionally biased region" description="Polar residues" evidence="5">
    <location>
        <begin position="12"/>
        <end position="28"/>
    </location>
</feature>
<feature type="transmembrane region" description="Helical" evidence="6">
    <location>
        <begin position="478"/>
        <end position="497"/>
    </location>
</feature>
<accession>A0A1X2GP69</accession>
<feature type="transmembrane region" description="Helical" evidence="6">
    <location>
        <begin position="450"/>
        <end position="472"/>
    </location>
</feature>
<feature type="transmembrane region" description="Helical" evidence="6">
    <location>
        <begin position="41"/>
        <end position="65"/>
    </location>
</feature>
<dbReference type="Pfam" id="PF07690">
    <property type="entry name" value="MFS_1"/>
    <property type="match status" value="1"/>
</dbReference>
<dbReference type="SUPFAM" id="SSF103473">
    <property type="entry name" value="MFS general substrate transporter"/>
    <property type="match status" value="1"/>
</dbReference>
<sequence>MKDSDMYERSVPSLSTSEETDPLLSTPSTPKPDQKTQATPWHIIIPVFALTFGMGALVAPLVQFYTEIFCDMYYRRSEGDAFDFTGGVAYTDMRDCAIPEVQVIVSRVQGIVVFLLSGSSLLMAPFYGSLSDRYGRRVVFQIFGLGGILQMLCYVGVAKLSGDLAFILFILAPLVRGFLVGEMILLAAIQAYVSDCTTHEARTIAMGRMMSAVFLGIALGPMVSSVFVKEYGSVTPLFYFLLVIDVLFFVYVTFWLPESLDQGKMLQARRNSQQQEGKVWHKLNIFSAMSILFTSRPAHMNRWTVPLLALIHFLIAMLGQPPTLLYAMLQFKWTAVEGGLLISVSSFIRLIIMVAVLPSAFAYAKRHFGIQENETSPSSARILVDLLFVRFGMAVEAICFVLAAMATTSLGFSAALALQSVGILAQPSLRSLYTSLVPASQIGELLGAQAVLDSIALMISQTGLNFIYSLSVKTFPSLFIYILAMICGLCVVAACFIHPVDPSASYSPIEEEEEAGRPAL</sequence>
<keyword evidence="4 6" id="KW-0472">Membrane</keyword>
<feature type="transmembrane region" description="Helical" evidence="6">
    <location>
        <begin position="234"/>
        <end position="256"/>
    </location>
</feature>
<evidence type="ECO:0000313" key="8">
    <source>
        <dbReference type="Proteomes" id="UP000242146"/>
    </source>
</evidence>
<evidence type="ECO:0000313" key="7">
    <source>
        <dbReference type="EMBL" id="ORX58222.1"/>
    </source>
</evidence>
<comment type="caution">
    <text evidence="7">The sequence shown here is derived from an EMBL/GenBank/DDBJ whole genome shotgun (WGS) entry which is preliminary data.</text>
</comment>
<gene>
    <name evidence="7" type="ORF">DM01DRAFT_1221053</name>
</gene>
<dbReference type="Proteomes" id="UP000242146">
    <property type="component" value="Unassembled WGS sequence"/>
</dbReference>
<feature type="transmembrane region" description="Helical" evidence="6">
    <location>
        <begin position="303"/>
        <end position="320"/>
    </location>
</feature>
<evidence type="ECO:0000256" key="5">
    <source>
        <dbReference type="SAM" id="MobiDB-lite"/>
    </source>
</evidence>
<feature type="transmembrane region" description="Helical" evidence="6">
    <location>
        <begin position="138"/>
        <end position="158"/>
    </location>
</feature>
<evidence type="ECO:0000256" key="4">
    <source>
        <dbReference type="ARBA" id="ARBA00023136"/>
    </source>
</evidence>
<evidence type="ECO:0000256" key="6">
    <source>
        <dbReference type="SAM" id="Phobius"/>
    </source>
</evidence>
<evidence type="ECO:0000256" key="3">
    <source>
        <dbReference type="ARBA" id="ARBA00022989"/>
    </source>
</evidence>
<dbReference type="PANTHER" id="PTHR23507">
    <property type="entry name" value="ZGC:174356"/>
    <property type="match status" value="1"/>
</dbReference>
<dbReference type="InterPro" id="IPR011701">
    <property type="entry name" value="MFS"/>
</dbReference>
<reference evidence="7 8" key="1">
    <citation type="submission" date="2016-07" db="EMBL/GenBank/DDBJ databases">
        <title>Pervasive Adenine N6-methylation of Active Genes in Fungi.</title>
        <authorList>
            <consortium name="DOE Joint Genome Institute"/>
            <person name="Mondo S.J."/>
            <person name="Dannebaum R.O."/>
            <person name="Kuo R.C."/>
            <person name="Labutti K."/>
            <person name="Haridas S."/>
            <person name="Kuo A."/>
            <person name="Salamov A."/>
            <person name="Ahrendt S.R."/>
            <person name="Lipzen A."/>
            <person name="Sullivan W."/>
            <person name="Andreopoulos W.B."/>
            <person name="Clum A."/>
            <person name="Lindquist E."/>
            <person name="Daum C."/>
            <person name="Ramamoorthy G.K."/>
            <person name="Gryganskyi A."/>
            <person name="Culley D."/>
            <person name="Magnuson J.K."/>
            <person name="James T.Y."/>
            <person name="O'Malley M.A."/>
            <person name="Stajich J.E."/>
            <person name="Spatafora J.W."/>
            <person name="Visel A."/>
            <person name="Grigoriev I.V."/>
        </authorList>
    </citation>
    <scope>NUCLEOTIDE SEQUENCE [LARGE SCALE GENOMIC DNA]</scope>
    <source>
        <strain evidence="7 8">NRRL 3301</strain>
    </source>
</reference>
<name>A0A1X2GP69_9FUNG</name>
<dbReference type="AlphaFoldDB" id="A0A1X2GP69"/>
<dbReference type="EMBL" id="MCGT01000007">
    <property type="protein sequence ID" value="ORX58222.1"/>
    <property type="molecule type" value="Genomic_DNA"/>
</dbReference>
<comment type="subcellular location">
    <subcellularLocation>
        <location evidence="1">Membrane</location>
        <topology evidence="1">Multi-pass membrane protein</topology>
    </subcellularLocation>
</comment>
<feature type="transmembrane region" description="Helical" evidence="6">
    <location>
        <begin position="340"/>
        <end position="361"/>
    </location>
</feature>
<dbReference type="GO" id="GO:0022857">
    <property type="term" value="F:transmembrane transporter activity"/>
    <property type="evidence" value="ECO:0007669"/>
    <property type="project" value="InterPro"/>
</dbReference>
<feature type="transmembrane region" description="Helical" evidence="6">
    <location>
        <begin position="382"/>
        <end position="404"/>
    </location>
</feature>
<dbReference type="GO" id="GO:0016020">
    <property type="term" value="C:membrane"/>
    <property type="evidence" value="ECO:0007669"/>
    <property type="project" value="UniProtKB-SubCell"/>
</dbReference>
<feature type="transmembrane region" description="Helical" evidence="6">
    <location>
        <begin position="164"/>
        <end position="189"/>
    </location>
</feature>
<feature type="transmembrane region" description="Helical" evidence="6">
    <location>
        <begin position="209"/>
        <end position="228"/>
    </location>
</feature>
<evidence type="ECO:0000256" key="1">
    <source>
        <dbReference type="ARBA" id="ARBA00004141"/>
    </source>
</evidence>
<protein>
    <submittedName>
        <fullName evidence="7">MFS general substrate transporter</fullName>
    </submittedName>
</protein>
<dbReference type="PANTHER" id="PTHR23507:SF1">
    <property type="entry name" value="FI18259P1-RELATED"/>
    <property type="match status" value="1"/>
</dbReference>